<dbReference type="Proteomes" id="UP000649617">
    <property type="component" value="Unassembled WGS sequence"/>
</dbReference>
<feature type="domain" description="EF-hand" evidence="1">
    <location>
        <begin position="105"/>
        <end position="140"/>
    </location>
</feature>
<protein>
    <submittedName>
        <fullName evidence="2">CML13 protein</fullName>
    </submittedName>
</protein>
<gene>
    <name evidence="2" type="primary">CML13</name>
    <name evidence="2" type="ORF">SPIL2461_LOCUS11854</name>
</gene>
<dbReference type="GO" id="GO:0005509">
    <property type="term" value="F:calcium ion binding"/>
    <property type="evidence" value="ECO:0007669"/>
    <property type="project" value="InterPro"/>
</dbReference>
<dbReference type="InterPro" id="IPR002048">
    <property type="entry name" value="EF_hand_dom"/>
</dbReference>
<dbReference type="PROSITE" id="PS50222">
    <property type="entry name" value="EF_HAND_2"/>
    <property type="match status" value="1"/>
</dbReference>
<accession>A0A812S6N5</accession>
<dbReference type="Gene3D" id="1.10.238.10">
    <property type="entry name" value="EF-hand"/>
    <property type="match status" value="1"/>
</dbReference>
<comment type="caution">
    <text evidence="2">The sequence shown here is derived from an EMBL/GenBank/DDBJ whole genome shotgun (WGS) entry which is preliminary data.</text>
</comment>
<sequence length="267" mass="30925">MKRLQFTRQNNVSVETMEKAHAIIRAKRFIRKDTLTDLDDEDEDLVTRSSSTASMKATPRRRRFQEVVRKVFMFNRWTSEAPWSRKLVLETWQKGLRLFRALPYSEQHEIEQIFGSLDINNNEEITLEDLAAHWKAMGFPTSEESAQSLLDSIDHDGSKQLTWSKFQAVAALAIDPSHGAENWQDDYMMLFNIIDQKKAGRLTVFEITAWLEQMKSGMSEMDVASLLYQHFGQAKPFVDQAEFLDWIGSIGLPQHMRAHSHLKSGHH</sequence>
<proteinExistence type="predicted"/>
<dbReference type="InterPro" id="IPR011992">
    <property type="entry name" value="EF-hand-dom_pair"/>
</dbReference>
<evidence type="ECO:0000313" key="2">
    <source>
        <dbReference type="EMBL" id="CAE7469236.1"/>
    </source>
</evidence>
<name>A0A812S6N5_SYMPI</name>
<organism evidence="2 3">
    <name type="scientific">Symbiodinium pilosum</name>
    <name type="common">Dinoflagellate</name>
    <dbReference type="NCBI Taxonomy" id="2952"/>
    <lineage>
        <taxon>Eukaryota</taxon>
        <taxon>Sar</taxon>
        <taxon>Alveolata</taxon>
        <taxon>Dinophyceae</taxon>
        <taxon>Suessiales</taxon>
        <taxon>Symbiodiniaceae</taxon>
        <taxon>Symbiodinium</taxon>
    </lineage>
</organism>
<keyword evidence="3" id="KW-1185">Reference proteome</keyword>
<dbReference type="OrthoDB" id="412267at2759"/>
<reference evidence="2" key="1">
    <citation type="submission" date="2021-02" db="EMBL/GenBank/DDBJ databases">
        <authorList>
            <person name="Dougan E. K."/>
            <person name="Rhodes N."/>
            <person name="Thang M."/>
            <person name="Chan C."/>
        </authorList>
    </citation>
    <scope>NUCLEOTIDE SEQUENCE</scope>
</reference>
<dbReference type="Pfam" id="PF13499">
    <property type="entry name" value="EF-hand_7"/>
    <property type="match status" value="1"/>
</dbReference>
<evidence type="ECO:0000313" key="3">
    <source>
        <dbReference type="Proteomes" id="UP000649617"/>
    </source>
</evidence>
<dbReference type="CDD" id="cd00051">
    <property type="entry name" value="EFh"/>
    <property type="match status" value="1"/>
</dbReference>
<dbReference type="SUPFAM" id="SSF47473">
    <property type="entry name" value="EF-hand"/>
    <property type="match status" value="1"/>
</dbReference>
<dbReference type="EMBL" id="CAJNIZ010023447">
    <property type="protein sequence ID" value="CAE7469236.1"/>
    <property type="molecule type" value="Genomic_DNA"/>
</dbReference>
<dbReference type="AlphaFoldDB" id="A0A812S6N5"/>
<evidence type="ECO:0000259" key="1">
    <source>
        <dbReference type="PROSITE" id="PS50222"/>
    </source>
</evidence>